<proteinExistence type="predicted"/>
<dbReference type="EMBL" id="CM023488">
    <property type="protein sequence ID" value="KAH6924096.1"/>
    <property type="molecule type" value="Genomic_DNA"/>
</dbReference>
<evidence type="ECO:0000313" key="1">
    <source>
        <dbReference type="EMBL" id="KAH6924096.1"/>
    </source>
</evidence>
<name>A0ACB7RQX2_HYAAI</name>
<reference evidence="1" key="1">
    <citation type="submission" date="2020-05" db="EMBL/GenBank/DDBJ databases">
        <title>Large-scale comparative analyses of tick genomes elucidate their genetic diversity and vector capacities.</title>
        <authorList>
            <person name="Jia N."/>
            <person name="Wang J."/>
            <person name="Shi W."/>
            <person name="Du L."/>
            <person name="Sun Y."/>
            <person name="Zhan W."/>
            <person name="Jiang J."/>
            <person name="Wang Q."/>
            <person name="Zhang B."/>
            <person name="Ji P."/>
            <person name="Sakyi L.B."/>
            <person name="Cui X."/>
            <person name="Yuan T."/>
            <person name="Jiang B."/>
            <person name="Yang W."/>
            <person name="Lam T.T.-Y."/>
            <person name="Chang Q."/>
            <person name="Ding S."/>
            <person name="Wang X."/>
            <person name="Zhu J."/>
            <person name="Ruan X."/>
            <person name="Zhao L."/>
            <person name="Wei J."/>
            <person name="Que T."/>
            <person name="Du C."/>
            <person name="Cheng J."/>
            <person name="Dai P."/>
            <person name="Han X."/>
            <person name="Huang E."/>
            <person name="Gao Y."/>
            <person name="Liu J."/>
            <person name="Shao H."/>
            <person name="Ye R."/>
            <person name="Li L."/>
            <person name="Wei W."/>
            <person name="Wang X."/>
            <person name="Wang C."/>
            <person name="Yang T."/>
            <person name="Huo Q."/>
            <person name="Li W."/>
            <person name="Guo W."/>
            <person name="Chen H."/>
            <person name="Zhou L."/>
            <person name="Ni X."/>
            <person name="Tian J."/>
            <person name="Zhou Y."/>
            <person name="Sheng Y."/>
            <person name="Liu T."/>
            <person name="Pan Y."/>
            <person name="Xia L."/>
            <person name="Li J."/>
            <person name="Zhao F."/>
            <person name="Cao W."/>
        </authorList>
    </citation>
    <scope>NUCLEOTIDE SEQUENCE</scope>
    <source>
        <strain evidence="1">Hyas-2018</strain>
    </source>
</reference>
<protein>
    <submittedName>
        <fullName evidence="1">Uncharacterized protein</fullName>
    </submittedName>
</protein>
<evidence type="ECO:0000313" key="2">
    <source>
        <dbReference type="Proteomes" id="UP000821845"/>
    </source>
</evidence>
<accession>A0ACB7RQX2</accession>
<organism evidence="1 2">
    <name type="scientific">Hyalomma asiaticum</name>
    <name type="common">Tick</name>
    <dbReference type="NCBI Taxonomy" id="266040"/>
    <lineage>
        <taxon>Eukaryota</taxon>
        <taxon>Metazoa</taxon>
        <taxon>Ecdysozoa</taxon>
        <taxon>Arthropoda</taxon>
        <taxon>Chelicerata</taxon>
        <taxon>Arachnida</taxon>
        <taxon>Acari</taxon>
        <taxon>Parasitiformes</taxon>
        <taxon>Ixodida</taxon>
        <taxon>Ixodoidea</taxon>
        <taxon>Ixodidae</taxon>
        <taxon>Hyalomminae</taxon>
        <taxon>Hyalomma</taxon>
    </lineage>
</organism>
<keyword evidence="2" id="KW-1185">Reference proteome</keyword>
<dbReference type="Proteomes" id="UP000821845">
    <property type="component" value="Chromosome 8"/>
</dbReference>
<gene>
    <name evidence="1" type="ORF">HPB50_011470</name>
</gene>
<sequence length="66" mass="7154">MLPLSSLLRGRHKNAEPLPGFNAGNTASRHYALPATREATTDCFTPASKVPHKCRRSGRTIIAPGR</sequence>
<comment type="caution">
    <text evidence="1">The sequence shown here is derived from an EMBL/GenBank/DDBJ whole genome shotgun (WGS) entry which is preliminary data.</text>
</comment>